<reference evidence="4" key="1">
    <citation type="journal article" date="2015" name="Nature">
        <title>Complex archaea that bridge the gap between prokaryotes and eukaryotes.</title>
        <authorList>
            <person name="Spang A."/>
            <person name="Saw J.H."/>
            <person name="Jorgensen S.L."/>
            <person name="Zaremba-Niedzwiedzka K."/>
            <person name="Martijn J."/>
            <person name="Lind A.E."/>
            <person name="van Eijk R."/>
            <person name="Schleper C."/>
            <person name="Guy L."/>
            <person name="Ettema T.J."/>
        </authorList>
    </citation>
    <scope>NUCLEOTIDE SEQUENCE</scope>
</reference>
<evidence type="ECO:0000313" key="4">
    <source>
        <dbReference type="EMBL" id="KKL14661.1"/>
    </source>
</evidence>
<evidence type="ECO:0000259" key="2">
    <source>
        <dbReference type="PROSITE" id="PS50081"/>
    </source>
</evidence>
<comment type="caution">
    <text evidence="4">The sequence shown here is derived from an EMBL/GenBank/DDBJ whole genome shotgun (WGS) entry which is preliminary data.</text>
</comment>
<feature type="transmembrane region" description="Helical" evidence="1">
    <location>
        <begin position="26"/>
        <end position="43"/>
    </location>
</feature>
<feature type="domain" description="RING-type" evidence="3">
    <location>
        <begin position="130"/>
        <end position="172"/>
    </location>
</feature>
<dbReference type="InterPro" id="IPR013083">
    <property type="entry name" value="Znf_RING/FYVE/PHD"/>
</dbReference>
<dbReference type="InterPro" id="IPR002219">
    <property type="entry name" value="PKC_DAG/PE"/>
</dbReference>
<sequence length="176" mass="20571">MLELLMYTGFLSLACCKSLISKYKWLNHLLIAFYLIAKYLTALRRGRIDRPCMRQFITVCIGGGLVALYYATDIRKDINVYIHELFLIGIMIATMYVYTRVNAKAQKPDTEYLLSQYSKIHLPAENPEDCVVCLELVTFIQTAMKCKYCKHVFHKTCLHRWCDESATCPHCRHEYH</sequence>
<keyword evidence="1" id="KW-0472">Membrane</keyword>
<keyword evidence="1" id="KW-0812">Transmembrane</keyword>
<protein>
    <recommendedName>
        <fullName evidence="5">RING-type domain-containing protein</fullName>
    </recommendedName>
</protein>
<dbReference type="PROSITE" id="PS50081">
    <property type="entry name" value="ZF_DAG_PE_2"/>
    <property type="match status" value="1"/>
</dbReference>
<proteinExistence type="predicted"/>
<name>A0A0F9DA73_9ZZZZ</name>
<gene>
    <name evidence="4" type="ORF">LCGC14_2513400</name>
</gene>
<keyword evidence="1" id="KW-1133">Transmembrane helix</keyword>
<dbReference type="Pfam" id="PF13639">
    <property type="entry name" value="zf-RING_2"/>
    <property type="match status" value="1"/>
</dbReference>
<evidence type="ECO:0000256" key="1">
    <source>
        <dbReference type="SAM" id="Phobius"/>
    </source>
</evidence>
<evidence type="ECO:0000259" key="3">
    <source>
        <dbReference type="PROSITE" id="PS50089"/>
    </source>
</evidence>
<evidence type="ECO:0008006" key="5">
    <source>
        <dbReference type="Google" id="ProtNLM"/>
    </source>
</evidence>
<dbReference type="SUPFAM" id="SSF57850">
    <property type="entry name" value="RING/U-box"/>
    <property type="match status" value="1"/>
</dbReference>
<dbReference type="InterPro" id="IPR001841">
    <property type="entry name" value="Znf_RING"/>
</dbReference>
<dbReference type="PROSITE" id="PS50089">
    <property type="entry name" value="ZF_RING_2"/>
    <property type="match status" value="1"/>
</dbReference>
<dbReference type="AlphaFoldDB" id="A0A0F9DA73"/>
<accession>A0A0F9DA73</accession>
<feature type="transmembrane region" description="Helical" evidence="1">
    <location>
        <begin position="78"/>
        <end position="98"/>
    </location>
</feature>
<feature type="transmembrane region" description="Helical" evidence="1">
    <location>
        <begin position="55"/>
        <end position="72"/>
    </location>
</feature>
<feature type="domain" description="Phorbol-ester/DAG-type" evidence="2">
    <location>
        <begin position="114"/>
        <end position="168"/>
    </location>
</feature>
<organism evidence="4">
    <name type="scientific">marine sediment metagenome</name>
    <dbReference type="NCBI Taxonomy" id="412755"/>
    <lineage>
        <taxon>unclassified sequences</taxon>
        <taxon>metagenomes</taxon>
        <taxon>ecological metagenomes</taxon>
    </lineage>
</organism>
<dbReference type="Gene3D" id="3.30.40.10">
    <property type="entry name" value="Zinc/RING finger domain, C3HC4 (zinc finger)"/>
    <property type="match status" value="1"/>
</dbReference>
<dbReference type="EMBL" id="LAZR01040366">
    <property type="protein sequence ID" value="KKL14661.1"/>
    <property type="molecule type" value="Genomic_DNA"/>
</dbReference>